<keyword evidence="4 6" id="KW-1133">Transmembrane helix</keyword>
<organism evidence="7 8">
    <name type="scientific">Dictyocaulus viviparus</name>
    <name type="common">Bovine lungworm</name>
    <dbReference type="NCBI Taxonomy" id="29172"/>
    <lineage>
        <taxon>Eukaryota</taxon>
        <taxon>Metazoa</taxon>
        <taxon>Ecdysozoa</taxon>
        <taxon>Nematoda</taxon>
        <taxon>Chromadorea</taxon>
        <taxon>Rhabditida</taxon>
        <taxon>Rhabditina</taxon>
        <taxon>Rhabditomorpha</taxon>
        <taxon>Strongyloidea</taxon>
        <taxon>Metastrongylidae</taxon>
        <taxon>Dictyocaulus</taxon>
    </lineage>
</organism>
<dbReference type="EMBL" id="KN716199">
    <property type="protein sequence ID" value="KJH50684.1"/>
    <property type="molecule type" value="Genomic_DNA"/>
</dbReference>
<dbReference type="OrthoDB" id="19981at2759"/>
<gene>
    <name evidence="7" type="ORF">DICVIV_03124</name>
</gene>
<sequence length="90" mass="10096">MIVNRQLISVINVIITVGGAFFFGFSGVQYAYPQLHLDIATRFVIGLVPATIVFFADLYFLIKNMNQDDMCGNCSLPNVLDFKEMAKKID</sequence>
<dbReference type="GO" id="GO:0070072">
    <property type="term" value="P:vacuolar proton-transporting V-type ATPase complex assembly"/>
    <property type="evidence" value="ECO:0007669"/>
    <property type="project" value="InterPro"/>
</dbReference>
<dbReference type="Proteomes" id="UP000053766">
    <property type="component" value="Unassembled WGS sequence"/>
</dbReference>
<evidence type="ECO:0000256" key="6">
    <source>
        <dbReference type="SAM" id="Phobius"/>
    </source>
</evidence>
<evidence type="ECO:0000256" key="1">
    <source>
        <dbReference type="ARBA" id="ARBA00004477"/>
    </source>
</evidence>
<keyword evidence="5 6" id="KW-0472">Membrane</keyword>
<feature type="transmembrane region" description="Helical" evidence="6">
    <location>
        <begin position="43"/>
        <end position="62"/>
    </location>
</feature>
<name>A0A0D8Y3W9_DICVI</name>
<dbReference type="Pfam" id="PF11712">
    <property type="entry name" value="Vma12"/>
    <property type="match status" value="1"/>
</dbReference>
<dbReference type="InterPro" id="IPR021013">
    <property type="entry name" value="ATPase_Vma12"/>
</dbReference>
<dbReference type="PANTHER" id="PTHR31394:SF1">
    <property type="entry name" value="TRANSMEMBRANE PROTEIN 199"/>
    <property type="match status" value="1"/>
</dbReference>
<evidence type="ECO:0000256" key="2">
    <source>
        <dbReference type="ARBA" id="ARBA00022692"/>
    </source>
</evidence>
<keyword evidence="2 6" id="KW-0812">Transmembrane</keyword>
<evidence type="ECO:0000256" key="3">
    <source>
        <dbReference type="ARBA" id="ARBA00022824"/>
    </source>
</evidence>
<keyword evidence="8" id="KW-1185">Reference proteome</keyword>
<feature type="transmembrane region" description="Helical" evidence="6">
    <location>
        <begin position="7"/>
        <end position="31"/>
    </location>
</feature>
<comment type="subcellular location">
    <subcellularLocation>
        <location evidence="1">Endoplasmic reticulum membrane</location>
        <topology evidence="1">Multi-pass membrane protein</topology>
    </subcellularLocation>
</comment>
<reference evidence="7 8" key="1">
    <citation type="submission" date="2013-11" db="EMBL/GenBank/DDBJ databases">
        <title>Draft genome of the bovine lungworm Dictyocaulus viviparus.</title>
        <authorList>
            <person name="Mitreva M."/>
        </authorList>
    </citation>
    <scope>NUCLEOTIDE SEQUENCE [LARGE SCALE GENOMIC DNA]</scope>
    <source>
        <strain evidence="7 8">HannoverDv2000</strain>
    </source>
</reference>
<proteinExistence type="predicted"/>
<dbReference type="PANTHER" id="PTHR31394">
    <property type="entry name" value="TRANSMEMBRANE PROTEIN 199"/>
    <property type="match status" value="1"/>
</dbReference>
<keyword evidence="3" id="KW-0256">Endoplasmic reticulum</keyword>
<dbReference type="AlphaFoldDB" id="A0A0D8Y3W9"/>
<reference evidence="8" key="2">
    <citation type="journal article" date="2016" name="Sci. Rep.">
        <title>Dictyocaulus viviparus genome, variome and transcriptome elucidate lungworm biology and support future intervention.</title>
        <authorList>
            <person name="McNulty S.N."/>
            <person name="Strube C."/>
            <person name="Rosa B.A."/>
            <person name="Martin J.C."/>
            <person name="Tyagi R."/>
            <person name="Choi Y.J."/>
            <person name="Wang Q."/>
            <person name="Hallsworth Pepin K."/>
            <person name="Zhang X."/>
            <person name="Ozersky P."/>
            <person name="Wilson R.K."/>
            <person name="Sternberg P.W."/>
            <person name="Gasser R.B."/>
            <person name="Mitreva M."/>
        </authorList>
    </citation>
    <scope>NUCLEOTIDE SEQUENCE [LARGE SCALE GENOMIC DNA]</scope>
    <source>
        <strain evidence="8">HannoverDv2000</strain>
    </source>
</reference>
<evidence type="ECO:0000256" key="4">
    <source>
        <dbReference type="ARBA" id="ARBA00022989"/>
    </source>
</evidence>
<evidence type="ECO:0000313" key="7">
    <source>
        <dbReference type="EMBL" id="KJH50684.1"/>
    </source>
</evidence>
<evidence type="ECO:0000313" key="8">
    <source>
        <dbReference type="Proteomes" id="UP000053766"/>
    </source>
</evidence>
<accession>A0A0D8Y3W9</accession>
<evidence type="ECO:0000256" key="5">
    <source>
        <dbReference type="ARBA" id="ARBA00023136"/>
    </source>
</evidence>
<dbReference type="GO" id="GO:0005789">
    <property type="term" value="C:endoplasmic reticulum membrane"/>
    <property type="evidence" value="ECO:0007669"/>
    <property type="project" value="UniProtKB-SubCell"/>
</dbReference>
<protein>
    <submittedName>
        <fullName evidence="7">Uncharacterized protein</fullName>
    </submittedName>
</protein>